<organism evidence="1 2">
    <name type="scientific">Enorma massiliensis</name>
    <dbReference type="NCBI Taxonomy" id="1472761"/>
    <lineage>
        <taxon>Bacteria</taxon>
        <taxon>Bacillati</taxon>
        <taxon>Actinomycetota</taxon>
        <taxon>Coriobacteriia</taxon>
        <taxon>Coriobacteriales</taxon>
        <taxon>Coriobacteriaceae</taxon>
        <taxon>Enorma</taxon>
    </lineage>
</organism>
<dbReference type="AlphaFoldDB" id="A0A1Y3UA65"/>
<dbReference type="Pfam" id="PF07751">
    <property type="entry name" value="Abi_2"/>
    <property type="match status" value="1"/>
</dbReference>
<dbReference type="EMBL" id="NFHO01000002">
    <property type="protein sequence ID" value="OUN44068.1"/>
    <property type="molecule type" value="Genomic_DNA"/>
</dbReference>
<dbReference type="InterPro" id="IPR011664">
    <property type="entry name" value="Abi_system_AbiD/AbiF-like"/>
</dbReference>
<dbReference type="Proteomes" id="UP000196560">
    <property type="component" value="Unassembled WGS sequence"/>
</dbReference>
<proteinExistence type="predicted"/>
<keyword evidence="2" id="KW-1185">Reference proteome</keyword>
<protein>
    <submittedName>
        <fullName evidence="1">Uncharacterized protein</fullName>
    </submittedName>
</protein>
<sequence length="118" mass="13139">MGRFGTDRAPLLVRVMPNMLALQLCAGRNNYLRAAAYRKLYDRYAEGPRKGEYVNLNFQNLVDPSAIDRRLREALLAAAIDVEHFAKVRLLARCQAEGGTATGNVQFLAHFDSGIASR</sequence>
<accession>A0A1Y3UA65</accession>
<evidence type="ECO:0000313" key="1">
    <source>
        <dbReference type="EMBL" id="OUN44068.1"/>
    </source>
</evidence>
<gene>
    <name evidence="1" type="ORF">B5G21_01970</name>
</gene>
<evidence type="ECO:0000313" key="2">
    <source>
        <dbReference type="Proteomes" id="UP000196560"/>
    </source>
</evidence>
<name>A0A1Y3UA65_9ACTN</name>
<comment type="caution">
    <text evidence="1">The sequence shown here is derived from an EMBL/GenBank/DDBJ whole genome shotgun (WGS) entry which is preliminary data.</text>
</comment>
<reference evidence="2" key="1">
    <citation type="submission" date="2017-04" db="EMBL/GenBank/DDBJ databases">
        <title>Function of individual gut microbiota members based on whole genome sequencing of pure cultures obtained from chicken caecum.</title>
        <authorList>
            <person name="Medvecky M."/>
            <person name="Cejkova D."/>
            <person name="Polansky O."/>
            <person name="Karasova D."/>
            <person name="Kubasova T."/>
            <person name="Cizek A."/>
            <person name="Rychlik I."/>
        </authorList>
    </citation>
    <scope>NUCLEOTIDE SEQUENCE [LARGE SCALE GENOMIC DNA]</scope>
    <source>
        <strain evidence="2">An70</strain>
    </source>
</reference>